<dbReference type="Proteomes" id="UP000219338">
    <property type="component" value="Unassembled WGS sequence"/>
</dbReference>
<evidence type="ECO:0000313" key="2">
    <source>
        <dbReference type="Proteomes" id="UP000219338"/>
    </source>
</evidence>
<dbReference type="EMBL" id="FUEG01000001">
    <property type="protein sequence ID" value="SJK99184.1"/>
    <property type="molecule type" value="Genomic_DNA"/>
</dbReference>
<organism evidence="1 2">
    <name type="scientific">Armillaria ostoyae</name>
    <name type="common">Armillaria root rot fungus</name>
    <dbReference type="NCBI Taxonomy" id="47428"/>
    <lineage>
        <taxon>Eukaryota</taxon>
        <taxon>Fungi</taxon>
        <taxon>Dikarya</taxon>
        <taxon>Basidiomycota</taxon>
        <taxon>Agaricomycotina</taxon>
        <taxon>Agaricomycetes</taxon>
        <taxon>Agaricomycetidae</taxon>
        <taxon>Agaricales</taxon>
        <taxon>Marasmiineae</taxon>
        <taxon>Physalacriaceae</taxon>
        <taxon>Armillaria</taxon>
    </lineage>
</organism>
<reference evidence="2" key="1">
    <citation type="journal article" date="2017" name="Nat. Ecol. Evol.">
        <title>Genome expansion and lineage-specific genetic innovations in the forest pathogenic fungi Armillaria.</title>
        <authorList>
            <person name="Sipos G."/>
            <person name="Prasanna A.N."/>
            <person name="Walter M.C."/>
            <person name="O'Connor E."/>
            <person name="Balint B."/>
            <person name="Krizsan K."/>
            <person name="Kiss B."/>
            <person name="Hess J."/>
            <person name="Varga T."/>
            <person name="Slot J."/>
            <person name="Riley R."/>
            <person name="Boka B."/>
            <person name="Rigling D."/>
            <person name="Barry K."/>
            <person name="Lee J."/>
            <person name="Mihaltcheva S."/>
            <person name="LaButti K."/>
            <person name="Lipzen A."/>
            <person name="Waldron R."/>
            <person name="Moloney N.M."/>
            <person name="Sperisen C."/>
            <person name="Kredics L."/>
            <person name="Vagvoelgyi C."/>
            <person name="Patrignani A."/>
            <person name="Fitzpatrick D."/>
            <person name="Nagy I."/>
            <person name="Doyle S."/>
            <person name="Anderson J.B."/>
            <person name="Grigoriev I.V."/>
            <person name="Gueldener U."/>
            <person name="Muensterkoetter M."/>
            <person name="Nagy L.G."/>
        </authorList>
    </citation>
    <scope>NUCLEOTIDE SEQUENCE [LARGE SCALE GENOMIC DNA]</scope>
    <source>
        <strain evidence="2">C18/9</strain>
    </source>
</reference>
<protein>
    <submittedName>
        <fullName evidence="1">Uncharacterized protein</fullName>
    </submittedName>
</protein>
<sequence length="12" mass="1555">MTKMIKSLYKRR</sequence>
<gene>
    <name evidence="1" type="ORF">ARMOST_02474</name>
</gene>
<accession>A0A284QRS9</accession>
<name>A0A284QRS9_ARMOS</name>
<evidence type="ECO:0000313" key="1">
    <source>
        <dbReference type="EMBL" id="SJK99184.1"/>
    </source>
</evidence>
<proteinExistence type="predicted"/>
<keyword evidence="2" id="KW-1185">Reference proteome</keyword>